<proteinExistence type="predicted"/>
<feature type="region of interest" description="Disordered" evidence="1">
    <location>
        <begin position="1"/>
        <end position="70"/>
    </location>
</feature>
<feature type="compositionally biased region" description="Polar residues" evidence="1">
    <location>
        <begin position="1"/>
        <end position="11"/>
    </location>
</feature>
<evidence type="ECO:0000313" key="2">
    <source>
        <dbReference type="EMBL" id="CAK9163970.1"/>
    </source>
</evidence>
<protein>
    <submittedName>
        <fullName evidence="2">Uncharacterized protein</fullName>
    </submittedName>
</protein>
<sequence length="138" mass="14310">MSSQKSMSNKGENVHRTVDLGEDLVDLGGELGEEESWSKQPVGEEDEREKAQLGSITRRASEAREEEARVPAAAVATIPMGGIERGGHLWRALGVADGGGLGKPFAYGGDKHTGLANGGGCSDLAAGHAKGVVRNSSK</sequence>
<accession>A0ABC8T3K9</accession>
<feature type="compositionally biased region" description="Acidic residues" evidence="1">
    <location>
        <begin position="20"/>
        <end position="35"/>
    </location>
</feature>
<dbReference type="Proteomes" id="UP001642360">
    <property type="component" value="Unassembled WGS sequence"/>
</dbReference>
<keyword evidence="3" id="KW-1185">Reference proteome</keyword>
<evidence type="ECO:0000256" key="1">
    <source>
        <dbReference type="SAM" id="MobiDB-lite"/>
    </source>
</evidence>
<name>A0ABC8T3K9_9AQUA</name>
<comment type="caution">
    <text evidence="2">The sequence shown here is derived from an EMBL/GenBank/DDBJ whole genome shotgun (WGS) entry which is preliminary data.</text>
</comment>
<gene>
    <name evidence="2" type="ORF">ILEXP_LOCUS33040</name>
</gene>
<dbReference type="EMBL" id="CAUOFW020004124">
    <property type="protein sequence ID" value="CAK9163970.1"/>
    <property type="molecule type" value="Genomic_DNA"/>
</dbReference>
<evidence type="ECO:0000313" key="3">
    <source>
        <dbReference type="Proteomes" id="UP001642360"/>
    </source>
</evidence>
<reference evidence="2 3" key="1">
    <citation type="submission" date="2024-02" db="EMBL/GenBank/DDBJ databases">
        <authorList>
            <person name="Vignale AGUSTIN F."/>
            <person name="Sosa J E."/>
            <person name="Modenutti C."/>
        </authorList>
    </citation>
    <scope>NUCLEOTIDE SEQUENCE [LARGE SCALE GENOMIC DNA]</scope>
</reference>
<organism evidence="2 3">
    <name type="scientific">Ilex paraguariensis</name>
    <name type="common">yerba mate</name>
    <dbReference type="NCBI Taxonomy" id="185542"/>
    <lineage>
        <taxon>Eukaryota</taxon>
        <taxon>Viridiplantae</taxon>
        <taxon>Streptophyta</taxon>
        <taxon>Embryophyta</taxon>
        <taxon>Tracheophyta</taxon>
        <taxon>Spermatophyta</taxon>
        <taxon>Magnoliopsida</taxon>
        <taxon>eudicotyledons</taxon>
        <taxon>Gunneridae</taxon>
        <taxon>Pentapetalae</taxon>
        <taxon>asterids</taxon>
        <taxon>campanulids</taxon>
        <taxon>Aquifoliales</taxon>
        <taxon>Aquifoliaceae</taxon>
        <taxon>Ilex</taxon>
    </lineage>
</organism>
<feature type="compositionally biased region" description="Basic and acidic residues" evidence="1">
    <location>
        <begin position="59"/>
        <end position="69"/>
    </location>
</feature>
<dbReference type="AlphaFoldDB" id="A0ABC8T3K9"/>